<reference evidence="1" key="1">
    <citation type="submission" date="2014-12" db="EMBL/GenBank/DDBJ databases">
        <title>Insight into the proteome of Arion vulgaris.</title>
        <authorList>
            <person name="Aradska J."/>
            <person name="Bulat T."/>
            <person name="Smidak R."/>
            <person name="Sarate P."/>
            <person name="Gangsoo J."/>
            <person name="Sialana F."/>
            <person name="Bilban M."/>
            <person name="Lubec G."/>
        </authorList>
    </citation>
    <scope>NUCLEOTIDE SEQUENCE</scope>
    <source>
        <tissue evidence="1">Skin</tissue>
    </source>
</reference>
<accession>A0A0B7BWK8</accession>
<dbReference type="EMBL" id="HACG01050447">
    <property type="protein sequence ID" value="CEK97312.1"/>
    <property type="molecule type" value="Transcribed_RNA"/>
</dbReference>
<protein>
    <submittedName>
        <fullName evidence="1">Uncharacterized protein</fullName>
    </submittedName>
</protein>
<dbReference type="AlphaFoldDB" id="A0A0B7BWK8"/>
<feature type="non-terminal residue" evidence="1">
    <location>
        <position position="70"/>
    </location>
</feature>
<proteinExistence type="predicted"/>
<organism evidence="1">
    <name type="scientific">Arion vulgaris</name>
    <dbReference type="NCBI Taxonomy" id="1028688"/>
    <lineage>
        <taxon>Eukaryota</taxon>
        <taxon>Metazoa</taxon>
        <taxon>Spiralia</taxon>
        <taxon>Lophotrochozoa</taxon>
        <taxon>Mollusca</taxon>
        <taxon>Gastropoda</taxon>
        <taxon>Heterobranchia</taxon>
        <taxon>Euthyneura</taxon>
        <taxon>Panpulmonata</taxon>
        <taxon>Eupulmonata</taxon>
        <taxon>Stylommatophora</taxon>
        <taxon>Helicina</taxon>
        <taxon>Arionoidea</taxon>
        <taxon>Arionidae</taxon>
        <taxon>Arion</taxon>
    </lineage>
</organism>
<sequence length="70" mass="8283">SYGGKFLIYCLMEEHDSLIVWYICYCKWGVTGYGCSVVVWINGYNVNIKKYFIKQILNDETVIQQLQKFD</sequence>
<gene>
    <name evidence="1" type="primary">ORF215404</name>
</gene>
<name>A0A0B7BWK8_9EUPU</name>
<evidence type="ECO:0000313" key="1">
    <source>
        <dbReference type="EMBL" id="CEK97312.1"/>
    </source>
</evidence>
<feature type="non-terminal residue" evidence="1">
    <location>
        <position position="1"/>
    </location>
</feature>